<dbReference type="Proteomes" id="UP000301309">
    <property type="component" value="Unassembled WGS sequence"/>
</dbReference>
<evidence type="ECO:0000313" key="3">
    <source>
        <dbReference type="Proteomes" id="UP000301309"/>
    </source>
</evidence>
<keyword evidence="3" id="KW-1185">Reference proteome</keyword>
<protein>
    <submittedName>
        <fullName evidence="2">Uncharacterized protein</fullName>
    </submittedName>
</protein>
<dbReference type="EMBL" id="BJHW01000001">
    <property type="protein sequence ID" value="GDY51614.1"/>
    <property type="molecule type" value="Genomic_DNA"/>
</dbReference>
<dbReference type="AlphaFoldDB" id="A0A4D4KTW1"/>
<feature type="region of interest" description="Disordered" evidence="1">
    <location>
        <begin position="1"/>
        <end position="22"/>
    </location>
</feature>
<evidence type="ECO:0000256" key="1">
    <source>
        <dbReference type="SAM" id="MobiDB-lite"/>
    </source>
</evidence>
<sequence length="386" mass="41080">MAFALVGVEQSGRSVSPHGRGELPAEVDRVAEAEVQPLAAERRVHMRGIAREQHPAAPVGLGLPGVVGPAGRTAAQALERHIDAGDIAYDRLEFVERDGGVAVLRPRAEASDENAPGDRAVGVDAAGCPRPAAAQLAGVGEVGHRLVPHQLRIGAGEADAQLPADRAAAAVGSDDPPGRQLARAGLHHDIGVVGEVRFRVSRATHSTHTHTTHTVHLDTSAHLHTEPGAVLPEQRLEIVLGHKDAARDRGVRGQRRIALIDQLIAEQHAREMPGDREAARAPRAPVQLVDEGVLPAVAGEGTDGRQQPPLYVLRGRQQPAPVEDLRAGDIDRPGLDRRIGLREPLQDPHPYALECQFTGEEEARGPGSDDDHIAAPHDTLLLVFTR</sequence>
<proteinExistence type="predicted"/>
<reference evidence="2 3" key="1">
    <citation type="journal article" date="2020" name="Int. J. Syst. Evol. Microbiol.">
        <title>Reclassification of Streptomyces castelarensis and Streptomyces sporoclivatus as later heterotypic synonyms of Streptomyces antimycoticus.</title>
        <authorList>
            <person name="Komaki H."/>
            <person name="Tamura T."/>
        </authorList>
    </citation>
    <scope>NUCLEOTIDE SEQUENCE [LARGE SCALE GENOMIC DNA]</scope>
    <source>
        <strain evidence="2 3">NBRC 13459</strain>
    </source>
</reference>
<name>A0A4D4KTW1_STRVO</name>
<organism evidence="2 3">
    <name type="scientific">Streptomyces violaceusniger</name>
    <dbReference type="NCBI Taxonomy" id="68280"/>
    <lineage>
        <taxon>Bacteria</taxon>
        <taxon>Bacillati</taxon>
        <taxon>Actinomycetota</taxon>
        <taxon>Actinomycetes</taxon>
        <taxon>Kitasatosporales</taxon>
        <taxon>Streptomycetaceae</taxon>
        <taxon>Streptomyces</taxon>
        <taxon>Streptomyces violaceusniger group</taxon>
    </lineage>
</organism>
<gene>
    <name evidence="2" type="ORF">SVIO_022370</name>
</gene>
<accession>A0A4D4KTW1</accession>
<comment type="caution">
    <text evidence="2">The sequence shown here is derived from an EMBL/GenBank/DDBJ whole genome shotgun (WGS) entry which is preliminary data.</text>
</comment>
<evidence type="ECO:0000313" key="2">
    <source>
        <dbReference type="EMBL" id="GDY51614.1"/>
    </source>
</evidence>